<dbReference type="InterPro" id="IPR023393">
    <property type="entry name" value="START-like_dom_sf"/>
</dbReference>
<dbReference type="GO" id="GO:0004864">
    <property type="term" value="F:protein phosphatase inhibitor activity"/>
    <property type="evidence" value="ECO:0007669"/>
    <property type="project" value="InterPro"/>
</dbReference>
<dbReference type="InterPro" id="IPR024949">
    <property type="entry name" value="Bet_v_I_allergen"/>
</dbReference>
<dbReference type="InterPro" id="IPR000916">
    <property type="entry name" value="Bet_v_I/MLP"/>
</dbReference>
<sequence length="62" mass="6532">MGPLSFTDKTSSPIPLARAFKALILEGDNLIPKIMPQAFKSIDVIEGDGGAGTIKKINFAEG</sequence>
<dbReference type="EMBL" id="CAJVSB020000910">
    <property type="protein sequence ID" value="CAH2080514.1"/>
    <property type="molecule type" value="Genomic_DNA"/>
</dbReference>
<comment type="caution">
    <text evidence="3">The sequence shown here is derived from an EMBL/GenBank/DDBJ whole genome shotgun (WGS) entry which is preliminary data.</text>
</comment>
<evidence type="ECO:0000313" key="4">
    <source>
        <dbReference type="Proteomes" id="UP000836841"/>
    </source>
</evidence>
<dbReference type="InterPro" id="IPR050279">
    <property type="entry name" value="Plant_def-hormone_signal"/>
</dbReference>
<organism evidence="3 4">
    <name type="scientific">Thlaspi arvense</name>
    <name type="common">Field penny-cress</name>
    <dbReference type="NCBI Taxonomy" id="13288"/>
    <lineage>
        <taxon>Eukaryota</taxon>
        <taxon>Viridiplantae</taxon>
        <taxon>Streptophyta</taxon>
        <taxon>Embryophyta</taxon>
        <taxon>Tracheophyta</taxon>
        <taxon>Spermatophyta</taxon>
        <taxon>Magnoliopsida</taxon>
        <taxon>eudicotyledons</taxon>
        <taxon>Gunneridae</taxon>
        <taxon>Pentapetalae</taxon>
        <taxon>rosids</taxon>
        <taxon>malvids</taxon>
        <taxon>Brassicales</taxon>
        <taxon>Brassicaceae</taxon>
        <taxon>Thlaspideae</taxon>
        <taxon>Thlaspi</taxon>
    </lineage>
</organism>
<evidence type="ECO:0000313" key="3">
    <source>
        <dbReference type="EMBL" id="CAH2080514.1"/>
    </source>
</evidence>
<proteinExistence type="inferred from homology"/>
<gene>
    <name evidence="3" type="ORF">TAV2_LOCUS26215</name>
</gene>
<dbReference type="SUPFAM" id="SSF55961">
    <property type="entry name" value="Bet v1-like"/>
    <property type="match status" value="1"/>
</dbReference>
<dbReference type="Pfam" id="PF00407">
    <property type="entry name" value="Bet_v_1"/>
    <property type="match status" value="1"/>
</dbReference>
<dbReference type="GO" id="GO:0006952">
    <property type="term" value="P:defense response"/>
    <property type="evidence" value="ECO:0007669"/>
    <property type="project" value="InterPro"/>
</dbReference>
<dbReference type="GO" id="GO:0005737">
    <property type="term" value="C:cytoplasm"/>
    <property type="evidence" value="ECO:0007669"/>
    <property type="project" value="TreeGrafter"/>
</dbReference>
<dbReference type="GO" id="GO:0009738">
    <property type="term" value="P:abscisic acid-activated signaling pathway"/>
    <property type="evidence" value="ECO:0007669"/>
    <property type="project" value="InterPro"/>
</dbReference>
<evidence type="ECO:0000259" key="2">
    <source>
        <dbReference type="Pfam" id="PF00407"/>
    </source>
</evidence>
<comment type="similarity">
    <text evidence="1">Belongs to the BetVI family.</text>
</comment>
<evidence type="ECO:0000256" key="1">
    <source>
        <dbReference type="ARBA" id="ARBA00009744"/>
    </source>
</evidence>
<dbReference type="Gene3D" id="3.30.530.20">
    <property type="match status" value="1"/>
</dbReference>
<accession>A0AAU9T621</accession>
<dbReference type="AlphaFoldDB" id="A0AAU9T621"/>
<dbReference type="Proteomes" id="UP000836841">
    <property type="component" value="Unassembled WGS sequence"/>
</dbReference>
<dbReference type="GO" id="GO:0005634">
    <property type="term" value="C:nucleus"/>
    <property type="evidence" value="ECO:0007669"/>
    <property type="project" value="TreeGrafter"/>
</dbReference>
<dbReference type="PRINTS" id="PR00634">
    <property type="entry name" value="BETALLERGEN"/>
</dbReference>
<dbReference type="GO" id="GO:0010427">
    <property type="term" value="F:abscisic acid binding"/>
    <property type="evidence" value="ECO:0007669"/>
    <property type="project" value="InterPro"/>
</dbReference>
<keyword evidence="4" id="KW-1185">Reference proteome</keyword>
<name>A0AAU9T621_THLAR</name>
<feature type="domain" description="Bet v I/Major latex protein" evidence="2">
    <location>
        <begin position="10"/>
        <end position="61"/>
    </location>
</feature>
<dbReference type="GO" id="GO:0038023">
    <property type="term" value="F:signaling receptor activity"/>
    <property type="evidence" value="ECO:0007669"/>
    <property type="project" value="InterPro"/>
</dbReference>
<reference evidence="3 4" key="1">
    <citation type="submission" date="2022-03" db="EMBL/GenBank/DDBJ databases">
        <authorList>
            <person name="Nunn A."/>
            <person name="Chopra R."/>
            <person name="Nunn A."/>
            <person name="Contreras Garrido A."/>
        </authorList>
    </citation>
    <scope>NUCLEOTIDE SEQUENCE [LARGE SCALE GENOMIC DNA]</scope>
</reference>
<dbReference type="PANTHER" id="PTHR31213:SF70">
    <property type="entry name" value="MAJOR ALLERGEN PRU AR 1-LIKE"/>
    <property type="match status" value="1"/>
</dbReference>
<dbReference type="PANTHER" id="PTHR31213">
    <property type="entry name" value="OS08G0374000 PROTEIN-RELATED"/>
    <property type="match status" value="1"/>
</dbReference>
<protein>
    <recommendedName>
        <fullName evidence="2">Bet v I/Major latex protein domain-containing protein</fullName>
    </recommendedName>
</protein>